<dbReference type="EMBL" id="FOCT01000001">
    <property type="protein sequence ID" value="SEM79927.1"/>
    <property type="molecule type" value="Genomic_DNA"/>
</dbReference>
<reference evidence="9 10" key="1">
    <citation type="submission" date="2016-10" db="EMBL/GenBank/DDBJ databases">
        <authorList>
            <person name="de Groot N.N."/>
        </authorList>
    </citation>
    <scope>NUCLEOTIDE SEQUENCE [LARGE SCALE GENOMIC DNA]</scope>
    <source>
        <strain evidence="9 10">Nl18</strain>
    </source>
</reference>
<dbReference type="InterPro" id="IPR025963">
    <property type="entry name" value="FLgD_Tudor"/>
</dbReference>
<protein>
    <recommendedName>
        <fullName evidence="2 5">Basal-body rod modification protein FlgD</fullName>
    </recommendedName>
</protein>
<evidence type="ECO:0000313" key="10">
    <source>
        <dbReference type="Proteomes" id="UP000183898"/>
    </source>
</evidence>
<feature type="region of interest" description="Disordered" evidence="6">
    <location>
        <begin position="1"/>
        <end position="23"/>
    </location>
</feature>
<evidence type="ECO:0000259" key="7">
    <source>
        <dbReference type="Pfam" id="PF13860"/>
    </source>
</evidence>
<dbReference type="Gene3D" id="2.60.40.4070">
    <property type="match status" value="1"/>
</dbReference>
<dbReference type="AlphaFoldDB" id="A0A1H8BDL0"/>
<dbReference type="GO" id="GO:0044781">
    <property type="term" value="P:bacterial-type flagellum organization"/>
    <property type="evidence" value="ECO:0007669"/>
    <property type="project" value="UniProtKB-UniRule"/>
</dbReference>
<dbReference type="InterPro" id="IPR025965">
    <property type="entry name" value="FlgD/Vpr_Ig-like"/>
</dbReference>
<feature type="domain" description="FlgD Tudor-like" evidence="8">
    <location>
        <begin position="87"/>
        <end position="219"/>
    </location>
</feature>
<proteinExistence type="inferred from homology"/>
<dbReference type="Gene3D" id="2.30.30.910">
    <property type="match status" value="1"/>
</dbReference>
<evidence type="ECO:0000256" key="3">
    <source>
        <dbReference type="ARBA" id="ARBA00022795"/>
    </source>
</evidence>
<keyword evidence="9" id="KW-0966">Cell projection</keyword>
<keyword evidence="3 5" id="KW-1005">Bacterial flagellum biogenesis</keyword>
<dbReference type="NCBIfam" id="NF005176">
    <property type="entry name" value="PRK06655.1-1"/>
    <property type="match status" value="1"/>
</dbReference>
<evidence type="ECO:0000256" key="6">
    <source>
        <dbReference type="SAM" id="MobiDB-lite"/>
    </source>
</evidence>
<keyword evidence="9" id="KW-0282">Flagellum</keyword>
<organism evidence="9 10">
    <name type="scientific">Nitrosospira multiformis</name>
    <dbReference type="NCBI Taxonomy" id="1231"/>
    <lineage>
        <taxon>Bacteria</taxon>
        <taxon>Pseudomonadati</taxon>
        <taxon>Pseudomonadota</taxon>
        <taxon>Betaproteobacteria</taxon>
        <taxon>Nitrosomonadales</taxon>
        <taxon>Nitrosomonadaceae</taxon>
        <taxon>Nitrosospira</taxon>
    </lineage>
</organism>
<dbReference type="InterPro" id="IPR005648">
    <property type="entry name" value="FlgD"/>
</dbReference>
<dbReference type="RefSeq" id="WP_074743718.1">
    <property type="nucleotide sequence ID" value="NZ_FOCT01000001.1"/>
</dbReference>
<evidence type="ECO:0000259" key="8">
    <source>
        <dbReference type="Pfam" id="PF13861"/>
    </source>
</evidence>
<evidence type="ECO:0000256" key="2">
    <source>
        <dbReference type="ARBA" id="ARBA00016013"/>
    </source>
</evidence>
<accession>A0A1H8BDL0</accession>
<sequence>MSTIQNTQSTSNPFAAYGTRSAAKPAEEDLQDRFLKLLVTQMKNQDPLNPLDNAQVTTQLAQISTVNGVERLNATIRTIADSFTAGQSLQAAGMIGREVLVPGSALQLAGGAARFGIELTQPADQVKVRIHDAAGREIQVMNLGPQAAGSLELAWDGKTSDGSQAADGNYSISVAALRGDQKVEVQALAAAIVQGVSQGNQGVQLDVGSLGMVGLADIRQIF</sequence>
<dbReference type="Pfam" id="PF03963">
    <property type="entry name" value="FlgD"/>
    <property type="match status" value="1"/>
</dbReference>
<gene>
    <name evidence="9" type="ORF">SAMN05216404_101187</name>
</gene>
<evidence type="ECO:0000313" key="9">
    <source>
        <dbReference type="EMBL" id="SEM79927.1"/>
    </source>
</evidence>
<feature type="compositionally biased region" description="Polar residues" evidence="6">
    <location>
        <begin position="1"/>
        <end position="13"/>
    </location>
</feature>
<evidence type="ECO:0000256" key="4">
    <source>
        <dbReference type="ARBA" id="ARBA00024746"/>
    </source>
</evidence>
<evidence type="ECO:0000256" key="1">
    <source>
        <dbReference type="ARBA" id="ARBA00010577"/>
    </source>
</evidence>
<dbReference type="Pfam" id="PF13861">
    <property type="entry name" value="FLgD_tudor"/>
    <property type="match status" value="1"/>
</dbReference>
<comment type="function">
    <text evidence="4 5">Required for flagellar hook formation. May act as a scaffolding protein.</text>
</comment>
<keyword evidence="9" id="KW-0969">Cilium</keyword>
<dbReference type="Proteomes" id="UP000183898">
    <property type="component" value="Unassembled WGS sequence"/>
</dbReference>
<dbReference type="Pfam" id="PF13860">
    <property type="entry name" value="FlgD_ig"/>
    <property type="match status" value="1"/>
</dbReference>
<evidence type="ECO:0000256" key="5">
    <source>
        <dbReference type="RuleBase" id="RU362076"/>
    </source>
</evidence>
<name>A0A1H8BDL0_9PROT</name>
<feature type="domain" description="FlgD/Vpr Ig-like" evidence="7">
    <location>
        <begin position="105"/>
        <end position="179"/>
    </location>
</feature>
<comment type="similarity">
    <text evidence="1 5">Belongs to the FlgD family.</text>
</comment>